<dbReference type="RefSeq" id="WP_058861099.1">
    <property type="nucleotide sequence ID" value="NZ_LPXO01000002.1"/>
</dbReference>
<evidence type="ECO:0000256" key="3">
    <source>
        <dbReference type="ARBA" id="ARBA00023027"/>
    </source>
</evidence>
<dbReference type="InterPro" id="IPR006139">
    <property type="entry name" value="D-isomer_2_OHA_DH_cat_dom"/>
</dbReference>
<feature type="domain" description="D-isomer specific 2-hydroxyacid dehydrogenase NAD-binding" evidence="6">
    <location>
        <begin position="109"/>
        <end position="282"/>
    </location>
</feature>
<dbReference type="PANTHER" id="PTHR10996:SF178">
    <property type="entry name" value="2-HYDROXYACID DEHYDROGENASE YGL185C-RELATED"/>
    <property type="match status" value="1"/>
</dbReference>
<dbReference type="GO" id="GO:0005829">
    <property type="term" value="C:cytosol"/>
    <property type="evidence" value="ECO:0007669"/>
    <property type="project" value="TreeGrafter"/>
</dbReference>
<dbReference type="GO" id="GO:0030267">
    <property type="term" value="F:glyoxylate reductase (NADPH) activity"/>
    <property type="evidence" value="ECO:0007669"/>
    <property type="project" value="TreeGrafter"/>
</dbReference>
<evidence type="ECO:0000259" key="5">
    <source>
        <dbReference type="Pfam" id="PF00389"/>
    </source>
</evidence>
<dbReference type="Pfam" id="PF00389">
    <property type="entry name" value="2-Hacid_dh"/>
    <property type="match status" value="1"/>
</dbReference>
<dbReference type="Gene3D" id="3.40.50.720">
    <property type="entry name" value="NAD(P)-binding Rossmann-like Domain"/>
    <property type="match status" value="2"/>
</dbReference>
<feature type="domain" description="D-isomer specific 2-hydroxyacid dehydrogenase catalytic" evidence="5">
    <location>
        <begin position="18"/>
        <end position="313"/>
    </location>
</feature>
<name>A0A0W7WN10_9RHOB</name>
<comment type="caution">
    <text evidence="7">The sequence shown here is derived from an EMBL/GenBank/DDBJ whole genome shotgun (WGS) entry which is preliminary data.</text>
</comment>
<reference evidence="7 8" key="1">
    <citation type="submission" date="2015-12" db="EMBL/GenBank/DDBJ databases">
        <authorList>
            <person name="Shamseldin A."/>
            <person name="Moawad H."/>
            <person name="Abd El-Rahim W.M."/>
            <person name="Sadowsky M.J."/>
        </authorList>
    </citation>
    <scope>NUCLEOTIDE SEQUENCE [LARGE SCALE GENOMIC DNA]</scope>
    <source>
        <strain evidence="7 8">SJ5A-1</strain>
    </source>
</reference>
<evidence type="ECO:0000256" key="4">
    <source>
        <dbReference type="RuleBase" id="RU003719"/>
    </source>
</evidence>
<dbReference type="STRING" id="1685382.AVJ23_05230"/>
<keyword evidence="1" id="KW-0521">NADP</keyword>
<dbReference type="InterPro" id="IPR050223">
    <property type="entry name" value="D-isomer_2-hydroxyacid_DH"/>
</dbReference>
<keyword evidence="8" id="KW-1185">Reference proteome</keyword>
<gene>
    <name evidence="7" type="ORF">AVJ23_05230</name>
</gene>
<dbReference type="Proteomes" id="UP000054396">
    <property type="component" value="Unassembled WGS sequence"/>
</dbReference>
<dbReference type="FunFam" id="3.40.50.720:FF:000213">
    <property type="entry name" value="Putative 2-hydroxyacid dehydrogenase"/>
    <property type="match status" value="1"/>
</dbReference>
<dbReference type="Pfam" id="PF02826">
    <property type="entry name" value="2-Hacid_dh_C"/>
    <property type="match status" value="1"/>
</dbReference>
<dbReference type="GO" id="GO:0016618">
    <property type="term" value="F:hydroxypyruvate reductase [NAD(P)H] activity"/>
    <property type="evidence" value="ECO:0007669"/>
    <property type="project" value="TreeGrafter"/>
</dbReference>
<accession>A0A0W7WN10</accession>
<dbReference type="CDD" id="cd12156">
    <property type="entry name" value="HPPR"/>
    <property type="match status" value="1"/>
</dbReference>
<dbReference type="EMBL" id="LPXO01000002">
    <property type="protein sequence ID" value="KUF11981.1"/>
    <property type="molecule type" value="Genomic_DNA"/>
</dbReference>
<evidence type="ECO:0000313" key="7">
    <source>
        <dbReference type="EMBL" id="KUF11981.1"/>
    </source>
</evidence>
<proteinExistence type="inferred from homology"/>
<protein>
    <submittedName>
        <fullName evidence="7">Hydroxyacid dehydrogenase</fullName>
    </submittedName>
</protein>
<evidence type="ECO:0000313" key="8">
    <source>
        <dbReference type="Proteomes" id="UP000054396"/>
    </source>
</evidence>
<dbReference type="SUPFAM" id="SSF51735">
    <property type="entry name" value="NAD(P)-binding Rossmann-fold domains"/>
    <property type="match status" value="1"/>
</dbReference>
<dbReference type="PANTHER" id="PTHR10996">
    <property type="entry name" value="2-HYDROXYACID DEHYDROGENASE-RELATED"/>
    <property type="match status" value="1"/>
</dbReference>
<dbReference type="InterPro" id="IPR036291">
    <property type="entry name" value="NAD(P)-bd_dom_sf"/>
</dbReference>
<dbReference type="AlphaFoldDB" id="A0A0W7WN10"/>
<keyword evidence="3" id="KW-0520">NAD</keyword>
<evidence type="ECO:0000256" key="2">
    <source>
        <dbReference type="ARBA" id="ARBA00023002"/>
    </source>
</evidence>
<organism evidence="7 8">
    <name type="scientific">Pseudoponticoccus marisrubri</name>
    <dbReference type="NCBI Taxonomy" id="1685382"/>
    <lineage>
        <taxon>Bacteria</taxon>
        <taxon>Pseudomonadati</taxon>
        <taxon>Pseudomonadota</taxon>
        <taxon>Alphaproteobacteria</taxon>
        <taxon>Rhodobacterales</taxon>
        <taxon>Roseobacteraceae</taxon>
        <taxon>Pseudoponticoccus</taxon>
    </lineage>
</organism>
<keyword evidence="2 4" id="KW-0560">Oxidoreductase</keyword>
<comment type="similarity">
    <text evidence="4">Belongs to the D-isomer specific 2-hydroxyacid dehydrogenase family.</text>
</comment>
<dbReference type="OrthoDB" id="9793626at2"/>
<dbReference type="SUPFAM" id="SSF52283">
    <property type="entry name" value="Formate/glycerate dehydrogenase catalytic domain-like"/>
    <property type="match status" value="1"/>
</dbReference>
<dbReference type="InterPro" id="IPR006140">
    <property type="entry name" value="D-isomer_DH_NAD-bd"/>
</dbReference>
<evidence type="ECO:0000256" key="1">
    <source>
        <dbReference type="ARBA" id="ARBA00022857"/>
    </source>
</evidence>
<dbReference type="GO" id="GO:0051287">
    <property type="term" value="F:NAD binding"/>
    <property type="evidence" value="ECO:0007669"/>
    <property type="project" value="InterPro"/>
</dbReference>
<sequence length="314" mass="33885">MTKPDLLLAADLGPRVTDQLEADFTLHRYCDAEDKPAFLAALPEGVRFLATGGGTGCSREIIEALPALEIISSFGVGYDAVDVAAARAHGVRVTNTPDVLNDCVAEVTLALMLALAHRLPEAERYVREGRWEAEGNFPLTAELTGRTVGIIGLGRIGKAIARLAQAFSMRVVYHGRREQDHQPYQYYADPEAMARDVDWLVVIAPSTDETRGIVNRRVLDALGPEGRLVNVARGDLVDEPELIAALTEGRIAGAALDVFAQEPHVPEALRAIDNVVLLPHQGSATHKTRAAMGDLVVRNLQAHLHGKPVPTPVV</sequence>
<evidence type="ECO:0000259" key="6">
    <source>
        <dbReference type="Pfam" id="PF02826"/>
    </source>
</evidence>